<dbReference type="InterPro" id="IPR029063">
    <property type="entry name" value="SAM-dependent_MTases_sf"/>
</dbReference>
<name>D9SV34_CLOC7</name>
<dbReference type="PANTHER" id="PTHR43675">
    <property type="entry name" value="ARSENITE METHYLTRANSFERASE"/>
    <property type="match status" value="1"/>
</dbReference>
<dbReference type="KEGG" id="ccb:Clocel_3328"/>
<sequence length="243" mass="28780">MYIFNGEHYDNFFQETEDISMYKKFASKYGREVLEIGIGTGRIAIELAKEGNKVMGIDFSKAMIDIGKKKAKNEKVDIEFIKADMRDFCVDKKFDLIIIQINTITHLLTLDDIEKFFNCVKKHLKDSGRFIIDFFNPIIEYLPKEFGDEFIFNKYKVSGNQETIEVYARTKYHRETQVTEHRLSYRIGDREISNEVLDMRIYFPQELEGYLKFNGFQVEEKYGTYDMKKFYAESPRQIIVSKL</sequence>
<dbReference type="GO" id="GO:0032259">
    <property type="term" value="P:methylation"/>
    <property type="evidence" value="ECO:0007669"/>
    <property type="project" value="UniProtKB-KW"/>
</dbReference>
<evidence type="ECO:0000256" key="1">
    <source>
        <dbReference type="ARBA" id="ARBA00022679"/>
    </source>
</evidence>
<keyword evidence="2" id="KW-0949">S-adenosyl-L-methionine</keyword>
<dbReference type="STRING" id="573061.Clocel_3328"/>
<proteinExistence type="predicted"/>
<dbReference type="CDD" id="cd02440">
    <property type="entry name" value="AdoMet_MTases"/>
    <property type="match status" value="1"/>
</dbReference>
<dbReference type="InterPro" id="IPR026669">
    <property type="entry name" value="Arsenite_MeTrfase-like"/>
</dbReference>
<dbReference type="AlphaFoldDB" id="D9SV34"/>
<dbReference type="HOGENOM" id="CLU_069129_7_1_9"/>
<dbReference type="OrthoDB" id="9804312at2"/>
<keyword evidence="4" id="KW-0489">Methyltransferase</keyword>
<keyword evidence="5" id="KW-1185">Reference proteome</keyword>
<evidence type="ECO:0000259" key="3">
    <source>
        <dbReference type="Pfam" id="PF13649"/>
    </source>
</evidence>
<dbReference type="EMBL" id="CP002160">
    <property type="protein sequence ID" value="ADL53008.1"/>
    <property type="molecule type" value="Genomic_DNA"/>
</dbReference>
<dbReference type="Proteomes" id="UP000002730">
    <property type="component" value="Chromosome"/>
</dbReference>
<reference evidence="4 5" key="1">
    <citation type="submission" date="2010-08" db="EMBL/GenBank/DDBJ databases">
        <title>Complete sequence of Clostridium cellulovorans 743B.</title>
        <authorList>
            <consortium name="US DOE Joint Genome Institute"/>
            <person name="Lucas S."/>
            <person name="Copeland A."/>
            <person name="Lapidus A."/>
            <person name="Cheng J.-F."/>
            <person name="Bruce D."/>
            <person name="Goodwin L."/>
            <person name="Pitluck S."/>
            <person name="Chertkov O."/>
            <person name="Detter J.C."/>
            <person name="Han C."/>
            <person name="Tapia R."/>
            <person name="Land M."/>
            <person name="Hauser L."/>
            <person name="Chang Y.-J."/>
            <person name="Jeffries C."/>
            <person name="Kyrpides N."/>
            <person name="Ivanova N."/>
            <person name="Mikhailova N."/>
            <person name="Hemme C.L."/>
            <person name="Woyke T."/>
        </authorList>
    </citation>
    <scope>NUCLEOTIDE SEQUENCE [LARGE SCALE GENOMIC DNA]</scope>
    <source>
        <strain evidence="5">ATCC 35296 / DSM 3052 / OCM 3 / 743B</strain>
    </source>
</reference>
<dbReference type="SUPFAM" id="SSF53335">
    <property type="entry name" value="S-adenosyl-L-methionine-dependent methyltransferases"/>
    <property type="match status" value="1"/>
</dbReference>
<organism evidence="4 5">
    <name type="scientific">Clostridium cellulovorans (strain ATCC 35296 / DSM 3052 / OCM 3 / 743B)</name>
    <dbReference type="NCBI Taxonomy" id="573061"/>
    <lineage>
        <taxon>Bacteria</taxon>
        <taxon>Bacillati</taxon>
        <taxon>Bacillota</taxon>
        <taxon>Clostridia</taxon>
        <taxon>Eubacteriales</taxon>
        <taxon>Clostridiaceae</taxon>
        <taxon>Clostridium</taxon>
    </lineage>
</organism>
<evidence type="ECO:0000313" key="5">
    <source>
        <dbReference type="Proteomes" id="UP000002730"/>
    </source>
</evidence>
<dbReference type="GO" id="GO:0008168">
    <property type="term" value="F:methyltransferase activity"/>
    <property type="evidence" value="ECO:0007669"/>
    <property type="project" value="UniProtKB-KW"/>
</dbReference>
<protein>
    <submittedName>
        <fullName evidence="4">Methyltransferase type 11</fullName>
    </submittedName>
</protein>
<dbReference type="Gene3D" id="2.20.25.110">
    <property type="entry name" value="S-adenosyl-L-methionine-dependent methyltransferases"/>
    <property type="match status" value="1"/>
</dbReference>
<keyword evidence="1 4" id="KW-0808">Transferase</keyword>
<evidence type="ECO:0000313" key="4">
    <source>
        <dbReference type="EMBL" id="ADL53008.1"/>
    </source>
</evidence>
<dbReference type="PANTHER" id="PTHR43675:SF8">
    <property type="entry name" value="ARSENITE METHYLTRANSFERASE"/>
    <property type="match status" value="1"/>
</dbReference>
<dbReference type="InterPro" id="IPR041698">
    <property type="entry name" value="Methyltransf_25"/>
</dbReference>
<evidence type="ECO:0000256" key="2">
    <source>
        <dbReference type="ARBA" id="ARBA00022691"/>
    </source>
</evidence>
<dbReference type="Pfam" id="PF13649">
    <property type="entry name" value="Methyltransf_25"/>
    <property type="match status" value="1"/>
</dbReference>
<dbReference type="eggNOG" id="COG2226">
    <property type="taxonomic scope" value="Bacteria"/>
</dbReference>
<accession>D9SV34</accession>
<gene>
    <name evidence="4" type="ordered locus">Clocel_3328</name>
</gene>
<feature type="domain" description="Methyltransferase" evidence="3">
    <location>
        <begin position="33"/>
        <end position="128"/>
    </location>
</feature>
<dbReference type="RefSeq" id="WP_010073404.1">
    <property type="nucleotide sequence ID" value="NC_014393.1"/>
</dbReference>
<dbReference type="Gene3D" id="3.40.50.150">
    <property type="entry name" value="Vaccinia Virus protein VP39"/>
    <property type="match status" value="1"/>
</dbReference>